<dbReference type="EMBL" id="CAKKNE010000001">
    <property type="protein sequence ID" value="CAH0366721.1"/>
    <property type="molecule type" value="Genomic_DNA"/>
</dbReference>
<dbReference type="Proteomes" id="UP000789595">
    <property type="component" value="Unassembled WGS sequence"/>
</dbReference>
<dbReference type="AlphaFoldDB" id="A0A8J2SFM8"/>
<evidence type="ECO:0000256" key="1">
    <source>
        <dbReference type="SAM" id="SignalP"/>
    </source>
</evidence>
<keyword evidence="1" id="KW-0732">Signal</keyword>
<dbReference type="OrthoDB" id="1892506at2759"/>
<dbReference type="GO" id="GO:0016757">
    <property type="term" value="F:glycosyltransferase activity"/>
    <property type="evidence" value="ECO:0007669"/>
    <property type="project" value="InterPro"/>
</dbReference>
<accession>A0A8J2SFM8</accession>
<feature type="signal peptide" evidence="1">
    <location>
        <begin position="1"/>
        <end position="20"/>
    </location>
</feature>
<name>A0A8J2SFM8_9STRA</name>
<feature type="domain" description="Glycosyltransferase 61 catalytic" evidence="2">
    <location>
        <begin position="200"/>
        <end position="295"/>
    </location>
</feature>
<reference evidence="3" key="1">
    <citation type="submission" date="2021-11" db="EMBL/GenBank/DDBJ databases">
        <authorList>
            <consortium name="Genoscope - CEA"/>
            <person name="William W."/>
        </authorList>
    </citation>
    <scope>NUCLEOTIDE SEQUENCE</scope>
</reference>
<gene>
    <name evidence="3" type="ORF">PECAL_1P32290</name>
</gene>
<organism evidence="3 4">
    <name type="scientific">Pelagomonas calceolata</name>
    <dbReference type="NCBI Taxonomy" id="35677"/>
    <lineage>
        <taxon>Eukaryota</taxon>
        <taxon>Sar</taxon>
        <taxon>Stramenopiles</taxon>
        <taxon>Ochrophyta</taxon>
        <taxon>Pelagophyceae</taxon>
        <taxon>Pelagomonadales</taxon>
        <taxon>Pelagomonadaceae</taxon>
        <taxon>Pelagomonas</taxon>
    </lineage>
</organism>
<evidence type="ECO:0000313" key="4">
    <source>
        <dbReference type="Proteomes" id="UP000789595"/>
    </source>
</evidence>
<protein>
    <recommendedName>
        <fullName evidence="2">Glycosyltransferase 61 catalytic domain-containing protein</fullName>
    </recommendedName>
</protein>
<dbReference type="InterPro" id="IPR049625">
    <property type="entry name" value="Glyco_transf_61_cat"/>
</dbReference>
<dbReference type="Pfam" id="PF04577">
    <property type="entry name" value="Glyco_transf_61"/>
    <property type="match status" value="1"/>
</dbReference>
<comment type="caution">
    <text evidence="3">The sequence shown here is derived from an EMBL/GenBank/DDBJ whole genome shotgun (WGS) entry which is preliminary data.</text>
</comment>
<evidence type="ECO:0000313" key="3">
    <source>
        <dbReference type="EMBL" id="CAH0366721.1"/>
    </source>
</evidence>
<feature type="chain" id="PRO_5035286888" description="Glycosyltransferase 61 catalytic domain-containing protein" evidence="1">
    <location>
        <begin position="21"/>
        <end position="332"/>
    </location>
</feature>
<sequence length="332" mass="36825">MMHAIAATLVLGLLPATAHGWLDANGTDFVVKPWSQLQTLAVRRRKRGWIAIQRPAACEPEHVVCVATPHNTNTRLTGRHWQHAQQLLLPCFSLFRRFPDLKPTLELRNGVPLSRHHPYTRFMLELMGADIRTTNSTTDCDFLGCDNIPKDYKREHCEVLGGLRRKAGNGEAKTPALWFTNKTDARDMRHAAAWSAAVMAAEARSHTNMWSHEAAIYADPSKKPRVGVLNRPSVRNRKWLHGSAFAALVGADEVLFEQKAPAEQALWVHAHDIIVAPHGAGLSNVVFARPCTVVLELYPKHFYLPGFYLPLVSDSDAAADAGVAEVYRGAEG</sequence>
<proteinExistence type="predicted"/>
<evidence type="ECO:0000259" key="2">
    <source>
        <dbReference type="Pfam" id="PF04577"/>
    </source>
</evidence>
<keyword evidence="4" id="KW-1185">Reference proteome</keyword>